<dbReference type="PROSITE" id="PS50928">
    <property type="entry name" value="ABC_TM1"/>
    <property type="match status" value="2"/>
</dbReference>
<dbReference type="PANTHER" id="PTHR30183">
    <property type="entry name" value="MOLYBDENUM TRANSPORT SYSTEM PERMEASE PROTEIN MODB"/>
    <property type="match status" value="1"/>
</dbReference>
<evidence type="ECO:0000256" key="4">
    <source>
        <dbReference type="ARBA" id="ARBA00022692"/>
    </source>
</evidence>
<dbReference type="EMBL" id="SOEC01000010">
    <property type="protein sequence ID" value="TDX28338.1"/>
    <property type="molecule type" value="Genomic_DNA"/>
</dbReference>
<feature type="transmembrane region" description="Helical" evidence="7">
    <location>
        <begin position="317"/>
        <end position="339"/>
    </location>
</feature>
<feature type="domain" description="ABC transmembrane type-1" evidence="8">
    <location>
        <begin position="363"/>
        <end position="554"/>
    </location>
</feature>
<gene>
    <name evidence="9" type="ORF">DFO67_11038</name>
</gene>
<dbReference type="Proteomes" id="UP000294489">
    <property type="component" value="Unassembled WGS sequence"/>
</dbReference>
<feature type="transmembrane region" description="Helical" evidence="7">
    <location>
        <begin position="255"/>
        <end position="281"/>
    </location>
</feature>
<dbReference type="GO" id="GO:0055085">
    <property type="term" value="P:transmembrane transport"/>
    <property type="evidence" value="ECO:0007669"/>
    <property type="project" value="InterPro"/>
</dbReference>
<evidence type="ECO:0000256" key="2">
    <source>
        <dbReference type="ARBA" id="ARBA00022448"/>
    </source>
</evidence>
<keyword evidence="2 7" id="KW-0813">Transport</keyword>
<dbReference type="CDD" id="cd06261">
    <property type="entry name" value="TM_PBP2"/>
    <property type="match status" value="1"/>
</dbReference>
<feature type="transmembrane region" description="Helical" evidence="7">
    <location>
        <begin position="403"/>
        <end position="425"/>
    </location>
</feature>
<dbReference type="InterPro" id="IPR000515">
    <property type="entry name" value="MetI-like"/>
</dbReference>
<feature type="transmembrane region" description="Helical" evidence="7">
    <location>
        <begin position="359"/>
        <end position="382"/>
    </location>
</feature>
<feature type="transmembrane region" description="Helical" evidence="7">
    <location>
        <begin position="534"/>
        <end position="554"/>
    </location>
</feature>
<feature type="transmembrane region" description="Helical" evidence="7">
    <location>
        <begin position="104"/>
        <end position="125"/>
    </location>
</feature>
<keyword evidence="5 7" id="KW-1133">Transmembrane helix</keyword>
<dbReference type="SUPFAM" id="SSF161098">
    <property type="entry name" value="MetI-like"/>
    <property type="match status" value="2"/>
</dbReference>
<evidence type="ECO:0000256" key="5">
    <source>
        <dbReference type="ARBA" id="ARBA00022989"/>
    </source>
</evidence>
<evidence type="ECO:0000256" key="6">
    <source>
        <dbReference type="ARBA" id="ARBA00023136"/>
    </source>
</evidence>
<keyword evidence="6 7" id="KW-0472">Membrane</keyword>
<keyword evidence="3" id="KW-1003">Cell membrane</keyword>
<proteinExistence type="inferred from homology"/>
<evidence type="ECO:0000256" key="3">
    <source>
        <dbReference type="ARBA" id="ARBA00022475"/>
    </source>
</evidence>
<dbReference type="AlphaFoldDB" id="A0A4R8FS86"/>
<feature type="transmembrane region" description="Helical" evidence="7">
    <location>
        <begin position="431"/>
        <end position="451"/>
    </location>
</feature>
<feature type="transmembrane region" description="Helical" evidence="7">
    <location>
        <begin position="153"/>
        <end position="179"/>
    </location>
</feature>
<accession>A0A4R8FS86</accession>
<evidence type="ECO:0000313" key="10">
    <source>
        <dbReference type="Proteomes" id="UP000294489"/>
    </source>
</evidence>
<dbReference type="RefSeq" id="WP_134018196.1">
    <property type="nucleotide sequence ID" value="NZ_SOEC01000010.1"/>
</dbReference>
<dbReference type="InterPro" id="IPR035906">
    <property type="entry name" value="MetI-like_sf"/>
</dbReference>
<keyword evidence="4 7" id="KW-0812">Transmembrane</keyword>
<evidence type="ECO:0000313" key="9">
    <source>
        <dbReference type="EMBL" id="TDX28338.1"/>
    </source>
</evidence>
<dbReference type="Gene3D" id="1.10.3720.10">
    <property type="entry name" value="MetI-like"/>
    <property type="match status" value="2"/>
</dbReference>
<name>A0A4R8FS86_9GAMM</name>
<dbReference type="OrthoDB" id="7852521at2"/>
<dbReference type="Pfam" id="PF00528">
    <property type="entry name" value="BPD_transp_1"/>
    <property type="match status" value="1"/>
</dbReference>
<organism evidence="9 10">
    <name type="scientific">Modicisalibacter xianhensis</name>
    <dbReference type="NCBI Taxonomy" id="442341"/>
    <lineage>
        <taxon>Bacteria</taxon>
        <taxon>Pseudomonadati</taxon>
        <taxon>Pseudomonadota</taxon>
        <taxon>Gammaproteobacteria</taxon>
        <taxon>Oceanospirillales</taxon>
        <taxon>Halomonadaceae</taxon>
        <taxon>Modicisalibacter</taxon>
    </lineage>
</organism>
<feature type="transmembrane region" description="Helical" evidence="7">
    <location>
        <begin position="67"/>
        <end position="92"/>
    </location>
</feature>
<feature type="domain" description="ABC transmembrane type-1" evidence="8">
    <location>
        <begin position="69"/>
        <end position="279"/>
    </location>
</feature>
<comment type="similarity">
    <text evidence="7">Belongs to the binding-protein-dependent transport system permease family.</text>
</comment>
<evidence type="ECO:0000259" key="8">
    <source>
        <dbReference type="PROSITE" id="PS50928"/>
    </source>
</evidence>
<comment type="caution">
    <text evidence="9">The sequence shown here is derived from an EMBL/GenBank/DDBJ whole genome shotgun (WGS) entry which is preliminary data.</text>
</comment>
<comment type="subcellular location">
    <subcellularLocation>
        <location evidence="1 7">Cell membrane</location>
        <topology evidence="1 7">Multi-pass membrane protein</topology>
    </subcellularLocation>
</comment>
<reference evidence="9 10" key="1">
    <citation type="submission" date="2019-03" db="EMBL/GenBank/DDBJ databases">
        <title>Freshwater and sediment microbial communities from various areas in North America, analyzing microbe dynamics in response to fracking.</title>
        <authorList>
            <person name="Lamendella R."/>
        </authorList>
    </citation>
    <scope>NUCLEOTIDE SEQUENCE [LARGE SCALE GENOMIC DNA]</scope>
    <source>
        <strain evidence="9 10">6_TX</strain>
    </source>
</reference>
<feature type="transmembrane region" description="Helical" evidence="7">
    <location>
        <begin position="483"/>
        <end position="504"/>
    </location>
</feature>
<dbReference type="GO" id="GO:0005886">
    <property type="term" value="C:plasma membrane"/>
    <property type="evidence" value="ECO:0007669"/>
    <property type="project" value="UniProtKB-SubCell"/>
</dbReference>
<dbReference type="PANTHER" id="PTHR30183:SF6">
    <property type="entry name" value="INNER MEMBRANE ABC TRANSPORTER PERMEASE PROTEIN YNJC"/>
    <property type="match status" value="1"/>
</dbReference>
<evidence type="ECO:0000256" key="1">
    <source>
        <dbReference type="ARBA" id="ARBA00004651"/>
    </source>
</evidence>
<sequence length="570" mass="62157">MNAASFYRLVVGTLPWLTLALLSVPVASGVLGALAPAFGWLPTLGGDHFSLSPWRQLAQVPGLDDMAWLSLVTGLASAALSLGLVVLFLGSFLHTPLYRRIQRWLSPLLAVPHAAAAIGLAFLLAPSGWAARGLSPWLTGWVYPADYAFPGDAWGLSLILGLVVKEVPFLLLMSLAALVQCRASERLTVARSLGYRPLTAFLKGVMPGLYPLLRLPLYAVIAFATSTVDVAMILGPTTPSTLAVSVVGWLNDPELSMRFMASAGAILQLLLTLSALFIWWLMERLVAYASRPWYRDGRRQCGDRWLGGVAWLAMRMVLALMMVGLAGLMLWSVAGYWPFPHFLPWSPTTHNWQNAADELVTPVWQSLSVALVATFVSVMLVLGSLEAETLRRRLLRPWVQVILYLPLLVPSVSFLFGLVMMQAQVGIRPGLGVVILGHAVFVLPYVFLSLAESYRRLDPRWSQQARSLGAGPWRVFLRVRLPLLLTPILTAAAVGFAVSIGQYLPTVLLGAGRVVTVTTEAVSLASGGDRRLTAIYALVQLLLPALGFLLAMLVPRYLFRRRRGLLPVAD</sequence>
<evidence type="ECO:0000256" key="7">
    <source>
        <dbReference type="RuleBase" id="RU363032"/>
    </source>
</evidence>
<protein>
    <submittedName>
        <fullName evidence="9">Putative thiamine transport system permease protein</fullName>
    </submittedName>
</protein>